<dbReference type="Proteomes" id="UP000252669">
    <property type="component" value="Unassembled WGS sequence"/>
</dbReference>
<evidence type="ECO:0000256" key="4">
    <source>
        <dbReference type="ARBA" id="ARBA00023002"/>
    </source>
</evidence>
<comment type="cofactor">
    <cofactor evidence="1">
        <name>FAD</name>
        <dbReference type="ChEBI" id="CHEBI:57692"/>
    </cofactor>
</comment>
<dbReference type="InterPro" id="IPR006076">
    <property type="entry name" value="FAD-dep_OxRdtase"/>
</dbReference>
<comment type="similarity">
    <text evidence="2">Belongs to the DadA oxidoreductase family.</text>
</comment>
<comment type="caution">
    <text evidence="6">The sequence shown here is derived from an EMBL/GenBank/DDBJ whole genome shotgun (WGS) entry which is preliminary data.</text>
</comment>
<evidence type="ECO:0000256" key="2">
    <source>
        <dbReference type="ARBA" id="ARBA00009410"/>
    </source>
</evidence>
<evidence type="ECO:0000256" key="1">
    <source>
        <dbReference type="ARBA" id="ARBA00001974"/>
    </source>
</evidence>
<reference evidence="6 7" key="1">
    <citation type="submission" date="2017-10" db="EMBL/GenBank/DDBJ databases">
        <title>Genomics of the genus Arcobacter.</title>
        <authorList>
            <person name="Perez-Cataluna A."/>
            <person name="Figueras M.J."/>
        </authorList>
    </citation>
    <scope>NUCLEOTIDE SEQUENCE [LARGE SCALE GENOMIC DNA]</scope>
    <source>
        <strain evidence="6 7">CECT 9230</strain>
    </source>
</reference>
<evidence type="ECO:0000313" key="7">
    <source>
        <dbReference type="Proteomes" id="UP000252669"/>
    </source>
</evidence>
<dbReference type="Pfam" id="PF01266">
    <property type="entry name" value="DAO"/>
    <property type="match status" value="1"/>
</dbReference>
<keyword evidence="4" id="KW-0560">Oxidoreductase</keyword>
<dbReference type="PANTHER" id="PTHR13847">
    <property type="entry name" value="SARCOSINE DEHYDROGENASE-RELATED"/>
    <property type="match status" value="1"/>
</dbReference>
<dbReference type="InterPro" id="IPR036188">
    <property type="entry name" value="FAD/NAD-bd_sf"/>
</dbReference>
<evidence type="ECO:0000313" key="6">
    <source>
        <dbReference type="EMBL" id="RBQ28381.1"/>
    </source>
</evidence>
<keyword evidence="3" id="KW-0285">Flavoprotein</keyword>
<dbReference type="AlphaFoldDB" id="A0A366MQ13"/>
<gene>
    <name evidence="6" type="ORF">CRU91_09175</name>
</gene>
<dbReference type="GO" id="GO:0016491">
    <property type="term" value="F:oxidoreductase activity"/>
    <property type="evidence" value="ECO:0007669"/>
    <property type="project" value="UniProtKB-KW"/>
</dbReference>
<proteinExistence type="inferred from homology"/>
<sequence>MKRDIIIIGAGIMGLTTAYELIKVGRKVTIIDEHDITNSTSFGNAGLLSAFDKGPLANPGIVFNTLKLMIKGESPVNIHPTLDINIYKWLWKFINSANKDRLKRTLALFEKYGHISNNSYENMQKIDGLDLDFHRKGMLSVFTEQKSYNKKLLDYAVKNDDIFEVIEKNRIKDFIPCVTDDVKGAIHFKRNTHFDPKRTILELKRYLKENGVEFILNERISNITYSDTKIESISSTLNTYEADTYILSTGYQTNLANKLKQNLMMIPAKGYSITFNMPKEFQPITSTLFSDLFIVMTPRRDDVRITSKLEIGSTNHKIVKKQIESIKENFKKYTIPFEMKNIVEWTGFRPLTPNDMPLIGRDEKYKNLIYGMGLGWLGMTFGPALASILKDLIVNNLENKNSDDILLFSGFYQGKY</sequence>
<protein>
    <submittedName>
        <fullName evidence="6">FAD-dependent oxidoreductase</fullName>
    </submittedName>
</protein>
<evidence type="ECO:0000259" key="5">
    <source>
        <dbReference type="Pfam" id="PF01266"/>
    </source>
</evidence>
<evidence type="ECO:0000256" key="3">
    <source>
        <dbReference type="ARBA" id="ARBA00022630"/>
    </source>
</evidence>
<dbReference type="GO" id="GO:0005737">
    <property type="term" value="C:cytoplasm"/>
    <property type="evidence" value="ECO:0007669"/>
    <property type="project" value="TreeGrafter"/>
</dbReference>
<keyword evidence="7" id="KW-1185">Reference proteome</keyword>
<organism evidence="6 7">
    <name type="scientific">Aliarcobacter vitoriensis</name>
    <dbReference type="NCBI Taxonomy" id="2011099"/>
    <lineage>
        <taxon>Bacteria</taxon>
        <taxon>Pseudomonadati</taxon>
        <taxon>Campylobacterota</taxon>
        <taxon>Epsilonproteobacteria</taxon>
        <taxon>Campylobacterales</taxon>
        <taxon>Arcobacteraceae</taxon>
        <taxon>Aliarcobacter</taxon>
    </lineage>
</organism>
<dbReference type="Gene3D" id="3.50.50.60">
    <property type="entry name" value="FAD/NAD(P)-binding domain"/>
    <property type="match status" value="1"/>
</dbReference>
<dbReference type="SUPFAM" id="SSF51905">
    <property type="entry name" value="FAD/NAD(P)-binding domain"/>
    <property type="match status" value="1"/>
</dbReference>
<accession>A0A366MQ13</accession>
<dbReference type="Gene3D" id="3.30.9.10">
    <property type="entry name" value="D-Amino Acid Oxidase, subunit A, domain 2"/>
    <property type="match status" value="1"/>
</dbReference>
<dbReference type="PANTHER" id="PTHR13847:SF286">
    <property type="entry name" value="D-AMINO ACID DEHYDROGENASE"/>
    <property type="match status" value="1"/>
</dbReference>
<dbReference type="SUPFAM" id="SSF54373">
    <property type="entry name" value="FAD-linked reductases, C-terminal domain"/>
    <property type="match status" value="1"/>
</dbReference>
<name>A0A366MQ13_9BACT</name>
<dbReference type="EMBL" id="PDKB01000016">
    <property type="protein sequence ID" value="RBQ28381.1"/>
    <property type="molecule type" value="Genomic_DNA"/>
</dbReference>
<dbReference type="RefSeq" id="WP_113894932.1">
    <property type="nucleotide sequence ID" value="NZ_JANJGA010000015.1"/>
</dbReference>
<dbReference type="OrthoDB" id="9805337at2"/>
<feature type="domain" description="FAD dependent oxidoreductase" evidence="5">
    <location>
        <begin position="4"/>
        <end position="392"/>
    </location>
</feature>